<accession>A0A6N1AC40</accession>
<geneLocation type="plasmid" evidence="2 3">
    <name>unnamed1</name>
</geneLocation>
<evidence type="ECO:0000313" key="3">
    <source>
        <dbReference type="Proteomes" id="UP000509702"/>
    </source>
</evidence>
<keyword evidence="2" id="KW-0808">Transferase</keyword>
<dbReference type="OrthoDB" id="8141049at2"/>
<dbReference type="AlphaFoldDB" id="A0A6N1AC40"/>
<feature type="compositionally biased region" description="Basic and acidic residues" evidence="1">
    <location>
        <begin position="80"/>
        <end position="98"/>
    </location>
</feature>
<dbReference type="SUPFAM" id="SSF52540">
    <property type="entry name" value="P-loop containing nucleoside triphosphate hydrolases"/>
    <property type="match status" value="1"/>
</dbReference>
<protein>
    <submittedName>
        <fullName evidence="2">Sulfotransferase</fullName>
    </submittedName>
</protein>
<dbReference type="InterPro" id="IPR027417">
    <property type="entry name" value="P-loop_NTPase"/>
</dbReference>
<proteinExistence type="predicted"/>
<keyword evidence="2" id="KW-0614">Plasmid</keyword>
<evidence type="ECO:0000313" key="2">
    <source>
        <dbReference type="EMBL" id="QKS49030.1"/>
    </source>
</evidence>
<sequence length="514" mass="57574">MPEQSPASDHSDVGYDSEGVTYLVLTGVARSGTTVMTDILNESSEIVVFAEYPMHELVGKVDGIFDYHRLLTDYVERIQPEHQPEHQPEKPLDEKLVDDGAASSPEPVDSNPSEPASDQPHHIEALSSQKPLSDGVDTFRATRELAIQLKHRERAPTEELLKPILNHTFALASGKRNLKIMGCKTPNYFDLTNIDYIKDKLGNLKIIIMVRNPIDVVNSSIARRNKAMVGADVWPIRNIDEECEETSRLFMDLRSVAERFDNDIFLIKYEDIQNSRDKISKGIVDFLGLEEPLRMDMFESIPESLRRYALSSEEQTVSHSWFGHIEAVWPTLDLTGPASSKRIEALSVFAPLVRCGDGQDMSSPSSRRFLLNGWSVIEPWGIWSDSEAAELVFSAQPGSEPSEVTVTLILSPCRISDFAVRVWRNGEDLGWLTFSSDDEPEYLTIVRSEQVLPLGHLEAQNSMTLEIPLSYLEGYGLWNCRITFDIQNAVSLADNGHSADTRKLGVGLTHLAFS</sequence>
<dbReference type="Gene3D" id="3.40.50.300">
    <property type="entry name" value="P-loop containing nucleotide triphosphate hydrolases"/>
    <property type="match status" value="1"/>
</dbReference>
<dbReference type="EMBL" id="CP054615">
    <property type="protein sequence ID" value="QKS49030.1"/>
    <property type="molecule type" value="Genomic_DNA"/>
</dbReference>
<reference evidence="2 3" key="1">
    <citation type="submission" date="2020-06" db="EMBL/GenBank/DDBJ databases">
        <title>Complete genome of Azosprillum oryzae KACC14407.</title>
        <authorList>
            <person name="Kim M."/>
            <person name="Park Y.-J."/>
            <person name="Shin J.-H."/>
        </authorList>
    </citation>
    <scope>NUCLEOTIDE SEQUENCE [LARGE SCALE GENOMIC DNA]</scope>
    <source>
        <strain evidence="2 3">KACC 14407</strain>
        <plasmid evidence="2 3">unnamed1</plasmid>
    </source>
</reference>
<dbReference type="KEGG" id="aoz:HUE56_00515"/>
<dbReference type="Pfam" id="PF13469">
    <property type="entry name" value="Sulfotransfer_3"/>
    <property type="match status" value="1"/>
</dbReference>
<name>A0A6N1AC40_9PROT</name>
<gene>
    <name evidence="2" type="ORF">HUE56_00515</name>
</gene>
<evidence type="ECO:0000256" key="1">
    <source>
        <dbReference type="SAM" id="MobiDB-lite"/>
    </source>
</evidence>
<keyword evidence="3" id="KW-1185">Reference proteome</keyword>
<feature type="region of interest" description="Disordered" evidence="1">
    <location>
        <begin position="80"/>
        <end position="134"/>
    </location>
</feature>
<dbReference type="GO" id="GO:0016740">
    <property type="term" value="F:transferase activity"/>
    <property type="evidence" value="ECO:0007669"/>
    <property type="project" value="UniProtKB-KW"/>
</dbReference>
<organism evidence="2 3">
    <name type="scientific">Azospirillum oryzae</name>
    <dbReference type="NCBI Taxonomy" id="286727"/>
    <lineage>
        <taxon>Bacteria</taxon>
        <taxon>Pseudomonadati</taxon>
        <taxon>Pseudomonadota</taxon>
        <taxon>Alphaproteobacteria</taxon>
        <taxon>Rhodospirillales</taxon>
        <taxon>Azospirillaceae</taxon>
        <taxon>Azospirillum</taxon>
    </lineage>
</organism>
<dbReference type="Proteomes" id="UP000509702">
    <property type="component" value="Plasmid unnamed1"/>
</dbReference>
<dbReference type="RefSeq" id="WP_149200303.1">
    <property type="nucleotide sequence ID" value="NZ_BSOV01000065.1"/>
</dbReference>